<feature type="non-terminal residue" evidence="2">
    <location>
        <position position="833"/>
    </location>
</feature>
<dbReference type="GeneID" id="20327247"/>
<feature type="compositionally biased region" description="Basic and acidic residues" evidence="1">
    <location>
        <begin position="429"/>
        <end position="439"/>
    </location>
</feature>
<feature type="compositionally biased region" description="Basic and acidic residues" evidence="1">
    <location>
        <begin position="536"/>
        <end position="546"/>
    </location>
</feature>
<feature type="compositionally biased region" description="Basic residues" evidence="1">
    <location>
        <begin position="524"/>
        <end position="535"/>
    </location>
</feature>
<feature type="compositionally biased region" description="Polar residues" evidence="1">
    <location>
        <begin position="75"/>
        <end position="94"/>
    </location>
</feature>
<feature type="compositionally biased region" description="Basic and acidic residues" evidence="1">
    <location>
        <begin position="681"/>
        <end position="691"/>
    </location>
</feature>
<gene>
    <name evidence="2" type="ORF">T265_13079</name>
</gene>
<dbReference type="CTD" id="20327247"/>
<keyword evidence="3" id="KW-1185">Reference proteome</keyword>
<accession>A0A075A5Q2</accession>
<proteinExistence type="predicted"/>
<reference evidence="2 3" key="1">
    <citation type="submission" date="2013-11" db="EMBL/GenBank/DDBJ databases">
        <title>Opisthorchis viverrini - life in the bile duct.</title>
        <authorList>
            <person name="Young N.D."/>
            <person name="Nagarajan N."/>
            <person name="Lin S.J."/>
            <person name="Korhonen P.K."/>
            <person name="Jex A.R."/>
            <person name="Hall R.S."/>
            <person name="Safavi-Hemami H."/>
            <person name="Kaewkong W."/>
            <person name="Bertrand D."/>
            <person name="Gao S."/>
            <person name="Seet Q."/>
            <person name="Wongkham S."/>
            <person name="Teh B.T."/>
            <person name="Wongkham C."/>
            <person name="Intapan P.M."/>
            <person name="Maleewong W."/>
            <person name="Yang X."/>
            <person name="Hu M."/>
            <person name="Wang Z."/>
            <person name="Hofmann A."/>
            <person name="Sternberg P.W."/>
            <person name="Tan P."/>
            <person name="Wang J."/>
            <person name="Gasser R.B."/>
        </authorList>
    </citation>
    <scope>NUCLEOTIDE SEQUENCE [LARGE SCALE GENOMIC DNA]</scope>
</reference>
<feature type="region of interest" description="Disordered" evidence="1">
    <location>
        <begin position="227"/>
        <end position="622"/>
    </location>
</feature>
<feature type="region of interest" description="Disordered" evidence="1">
    <location>
        <begin position="681"/>
        <end position="704"/>
    </location>
</feature>
<feature type="region of interest" description="Disordered" evidence="1">
    <location>
        <begin position="75"/>
        <end position="122"/>
    </location>
</feature>
<feature type="compositionally biased region" description="Basic residues" evidence="1">
    <location>
        <begin position="695"/>
        <end position="704"/>
    </location>
</feature>
<dbReference type="RefSeq" id="XP_009165358.1">
    <property type="nucleotide sequence ID" value="XM_009167094.1"/>
</dbReference>
<sequence length="833" mass="95473">MLQQCSHSGTTTTRHKDGRAFEPLAREPCSSELLRTIQNLQEACNTQAHRRGELKLVLEDVGKLLNFMHNIVQNEETGNTHPHSQTQVPTTPKSGKQHKSCPRGFSALRQKRPKDVNRSHAESVRSIASLRSKMGSWVSNLFPHRLRRPVQSVDRLNSTRRHENRKVRRHSLKPLLSVDEQTMEKSIFEEVNSIKCYNTFHLPNGRFQAENADYAFNRWSESPHIFLGNNENFGGSRKSKTMGKKESTEENDSEVTKLDDEPPEANRRRKSRKSVKKLSEKLVNQEDETDAKPSKSKKSGDVRQVVIENFDITPKPPSDEEMLAKNTAANAGTSGESRRKSISVRRRSQHKAEKEEDKREEAIALDTKDGTEHQPEKKKHKHNNDTSKSAEATIMKDSGMEVGNEQKIERRKSKVFQNYTIQELSVNDGQRDDVDESTRKQRRYSTRALPPDESESRRSSRYSLRHADGKEDIDHSAGRRRSRRPSRRDRLYSLVSTEMESDDDLRGWRPLDRFGDYYSDKMSRRPRKSRSSMRRRFSDFSEHQETSDDSEEDDHQYRTRSRYRRRYGSVPTINDQRYDSDDPDAYSREQGRRSMSKRCSRTCHCGSTPSKRHHQESSQGQADGELMDVLSEMCSELGSRLYNEACCRARETRPCRERGAHLGRYLSLDTLRLLDGSDKQRSNRHACDHQYTHRLPPRAPRRHNSGYECEKQQCNCPPTGRPADIQMKAAPTATVVQPTPVYYPVPQPVPVAVQQPPQTTQSWYPPPIAPPVSTPTTPSATNVFMRPSSLPVVTPSPVTSTPTVYNPLMVPSIHSPAVQSSMLYPTLTYCQRL</sequence>
<dbReference type="KEGG" id="ovi:T265_13079"/>
<dbReference type="AlphaFoldDB" id="A0A075A5Q2"/>
<dbReference type="EMBL" id="KL596653">
    <property type="protein sequence ID" value="KER30955.1"/>
    <property type="molecule type" value="Genomic_DNA"/>
</dbReference>
<feature type="compositionally biased region" description="Basic and acidic residues" evidence="1">
    <location>
        <begin position="350"/>
        <end position="375"/>
    </location>
</feature>
<feature type="compositionally biased region" description="Basic and acidic residues" evidence="1">
    <location>
        <begin position="277"/>
        <end position="301"/>
    </location>
</feature>
<feature type="compositionally biased region" description="Basic and acidic residues" evidence="1">
    <location>
        <begin position="465"/>
        <end position="477"/>
    </location>
</feature>
<organism evidence="2 3">
    <name type="scientific">Opisthorchis viverrini</name>
    <name type="common">Southeast Asian liver fluke</name>
    <dbReference type="NCBI Taxonomy" id="6198"/>
    <lineage>
        <taxon>Eukaryota</taxon>
        <taxon>Metazoa</taxon>
        <taxon>Spiralia</taxon>
        <taxon>Lophotrochozoa</taxon>
        <taxon>Platyhelminthes</taxon>
        <taxon>Trematoda</taxon>
        <taxon>Digenea</taxon>
        <taxon>Opisthorchiida</taxon>
        <taxon>Opisthorchiata</taxon>
        <taxon>Opisthorchiidae</taxon>
        <taxon>Opisthorchis</taxon>
    </lineage>
</organism>
<evidence type="ECO:0000313" key="2">
    <source>
        <dbReference type="EMBL" id="KER30955.1"/>
    </source>
</evidence>
<feature type="compositionally biased region" description="Basic and acidic residues" evidence="1">
    <location>
        <begin position="504"/>
        <end position="523"/>
    </location>
</feature>
<feature type="compositionally biased region" description="Basic residues" evidence="1">
    <location>
        <begin position="478"/>
        <end position="487"/>
    </location>
</feature>
<feature type="compositionally biased region" description="Basic residues" evidence="1">
    <location>
        <begin position="267"/>
        <end position="276"/>
    </location>
</feature>
<evidence type="ECO:0000256" key="1">
    <source>
        <dbReference type="SAM" id="MobiDB-lite"/>
    </source>
</evidence>
<feature type="compositionally biased region" description="Basic and acidic residues" evidence="1">
    <location>
        <begin position="113"/>
        <end position="122"/>
    </location>
</feature>
<feature type="compositionally biased region" description="Polar residues" evidence="1">
    <location>
        <begin position="415"/>
        <end position="428"/>
    </location>
</feature>
<dbReference type="STRING" id="6198.A0A075A5Q2"/>
<evidence type="ECO:0000313" key="3">
    <source>
        <dbReference type="Proteomes" id="UP000054324"/>
    </source>
</evidence>
<dbReference type="Proteomes" id="UP000054324">
    <property type="component" value="Unassembled WGS sequence"/>
</dbReference>
<dbReference type="OrthoDB" id="6269695at2759"/>
<name>A0A075A5Q2_OPIVI</name>
<feature type="compositionally biased region" description="Basic residues" evidence="1">
    <location>
        <begin position="558"/>
        <end position="567"/>
    </location>
</feature>
<feature type="compositionally biased region" description="Basic and acidic residues" evidence="1">
    <location>
        <begin position="576"/>
        <end position="592"/>
    </location>
</feature>
<feature type="compositionally biased region" description="Basic and acidic residues" evidence="1">
    <location>
        <begin position="243"/>
        <end position="266"/>
    </location>
</feature>
<feature type="compositionally biased region" description="Basic residues" evidence="1">
    <location>
        <begin position="340"/>
        <end position="349"/>
    </location>
</feature>
<protein>
    <submittedName>
        <fullName evidence="2">Uncharacterized protein</fullName>
    </submittedName>
</protein>